<comment type="subunit">
    <text evidence="7">Part of the 50S ribosomal subunit; part of the 5S rRNA/L5/L18/L25 subcomplex. Contacts the 5S and 23S rRNAs.</text>
</comment>
<dbReference type="EMBL" id="JAZHOG010000004">
    <property type="protein sequence ID" value="MEJ8567466.1"/>
    <property type="molecule type" value="Genomic_DNA"/>
</dbReference>
<dbReference type="HAMAP" id="MF_01337_B">
    <property type="entry name" value="Ribosomal_uL18_B"/>
    <property type="match status" value="1"/>
</dbReference>
<evidence type="ECO:0000256" key="3">
    <source>
        <dbReference type="ARBA" id="ARBA00022884"/>
    </source>
</evidence>
<evidence type="ECO:0000313" key="8">
    <source>
        <dbReference type="EMBL" id="MEJ8567466.1"/>
    </source>
</evidence>
<dbReference type="InterPro" id="IPR004389">
    <property type="entry name" value="Ribosomal_uL18_bac-type"/>
</dbReference>
<reference evidence="8 9" key="1">
    <citation type="submission" date="2024-02" db="EMBL/GenBank/DDBJ databases">
        <title>A novel Wenzhouxiangellaceae bacterium, isolated from coastal sediments.</title>
        <authorList>
            <person name="Du Z.-J."/>
            <person name="Ye Y.-Q."/>
            <person name="Zhang X.-Y."/>
        </authorList>
    </citation>
    <scope>NUCLEOTIDE SEQUENCE [LARGE SCALE GENOMIC DNA]</scope>
    <source>
        <strain evidence="8 9">CH-27</strain>
    </source>
</reference>
<evidence type="ECO:0000256" key="1">
    <source>
        <dbReference type="ARBA" id="ARBA00007116"/>
    </source>
</evidence>
<comment type="function">
    <text evidence="7">This is one of the proteins that bind and probably mediate the attachment of the 5S RNA into the large ribosomal subunit, where it forms part of the central protuberance.</text>
</comment>
<keyword evidence="5 7" id="KW-0687">Ribonucleoprotein</keyword>
<evidence type="ECO:0000313" key="9">
    <source>
        <dbReference type="Proteomes" id="UP001359886"/>
    </source>
</evidence>
<sequence>MNTKKDARLRRARKARAQIRRQGKARLTVHRSGRHIYAQVISGEGGSVIASASTVQKDVREGLKGTSNRDAAEVVGKAVAEKAVAAGVTDVAFDRSGFRYHGRIKVLADAAREGGLKF</sequence>
<evidence type="ECO:0000256" key="2">
    <source>
        <dbReference type="ARBA" id="ARBA00022730"/>
    </source>
</evidence>
<evidence type="ECO:0000256" key="6">
    <source>
        <dbReference type="ARBA" id="ARBA00035197"/>
    </source>
</evidence>
<dbReference type="GO" id="GO:0003735">
    <property type="term" value="F:structural constituent of ribosome"/>
    <property type="evidence" value="ECO:0007669"/>
    <property type="project" value="InterPro"/>
</dbReference>
<keyword evidence="4 7" id="KW-0689">Ribosomal protein</keyword>
<dbReference type="PANTHER" id="PTHR12899:SF3">
    <property type="entry name" value="LARGE RIBOSOMAL SUBUNIT PROTEIN UL18M"/>
    <property type="match status" value="1"/>
</dbReference>
<dbReference type="AlphaFoldDB" id="A0AAW9RCQ9"/>
<dbReference type="NCBIfam" id="TIGR00060">
    <property type="entry name" value="L18_bact"/>
    <property type="match status" value="1"/>
</dbReference>
<gene>
    <name evidence="7 8" type="primary">rplR</name>
    <name evidence="8" type="ORF">V3330_07500</name>
</gene>
<name>A0AAW9RCQ9_9GAMM</name>
<keyword evidence="9" id="KW-1185">Reference proteome</keyword>
<proteinExistence type="inferred from homology"/>
<dbReference type="GO" id="GO:0006412">
    <property type="term" value="P:translation"/>
    <property type="evidence" value="ECO:0007669"/>
    <property type="project" value="UniProtKB-UniRule"/>
</dbReference>
<dbReference type="SUPFAM" id="SSF53137">
    <property type="entry name" value="Translational machinery components"/>
    <property type="match status" value="1"/>
</dbReference>
<dbReference type="CDD" id="cd00432">
    <property type="entry name" value="Ribosomal_L18_L5e"/>
    <property type="match status" value="1"/>
</dbReference>
<dbReference type="GO" id="GO:0008097">
    <property type="term" value="F:5S rRNA binding"/>
    <property type="evidence" value="ECO:0007669"/>
    <property type="project" value="TreeGrafter"/>
</dbReference>
<dbReference type="FunFam" id="3.30.420.100:FF:000001">
    <property type="entry name" value="50S ribosomal protein L18"/>
    <property type="match status" value="1"/>
</dbReference>
<dbReference type="PANTHER" id="PTHR12899">
    <property type="entry name" value="39S RIBOSOMAL PROTEIN L18, MITOCHONDRIAL"/>
    <property type="match status" value="1"/>
</dbReference>
<dbReference type="RefSeq" id="WP_354694786.1">
    <property type="nucleotide sequence ID" value="NZ_JAZHOG010000004.1"/>
</dbReference>
<dbReference type="InterPro" id="IPR005484">
    <property type="entry name" value="Ribosomal_uL18_bac/plant/anim"/>
</dbReference>
<protein>
    <recommendedName>
        <fullName evidence="6 7">Large ribosomal subunit protein uL18</fullName>
    </recommendedName>
</protein>
<dbReference type="Proteomes" id="UP001359886">
    <property type="component" value="Unassembled WGS sequence"/>
</dbReference>
<organism evidence="8 9">
    <name type="scientific">Elongatibacter sediminis</name>
    <dbReference type="NCBI Taxonomy" id="3119006"/>
    <lineage>
        <taxon>Bacteria</taxon>
        <taxon>Pseudomonadati</taxon>
        <taxon>Pseudomonadota</taxon>
        <taxon>Gammaproteobacteria</taxon>
        <taxon>Chromatiales</taxon>
        <taxon>Wenzhouxiangellaceae</taxon>
        <taxon>Elongatibacter</taxon>
    </lineage>
</organism>
<dbReference type="GO" id="GO:0022625">
    <property type="term" value="C:cytosolic large ribosomal subunit"/>
    <property type="evidence" value="ECO:0007669"/>
    <property type="project" value="TreeGrafter"/>
</dbReference>
<dbReference type="Gene3D" id="3.30.420.100">
    <property type="match status" value="1"/>
</dbReference>
<keyword evidence="3 7" id="KW-0694">RNA-binding</keyword>
<dbReference type="Pfam" id="PF00861">
    <property type="entry name" value="Ribosomal_L18p"/>
    <property type="match status" value="1"/>
</dbReference>
<evidence type="ECO:0000256" key="5">
    <source>
        <dbReference type="ARBA" id="ARBA00023274"/>
    </source>
</evidence>
<evidence type="ECO:0000256" key="4">
    <source>
        <dbReference type="ARBA" id="ARBA00022980"/>
    </source>
</evidence>
<comment type="similarity">
    <text evidence="1 7">Belongs to the universal ribosomal protein uL18 family.</text>
</comment>
<keyword evidence="2 7" id="KW-0699">rRNA-binding</keyword>
<evidence type="ECO:0000256" key="7">
    <source>
        <dbReference type="HAMAP-Rule" id="MF_01337"/>
    </source>
</evidence>
<dbReference type="InterPro" id="IPR057268">
    <property type="entry name" value="Ribosomal_L18"/>
</dbReference>
<comment type="caution">
    <text evidence="8">The sequence shown here is derived from an EMBL/GenBank/DDBJ whole genome shotgun (WGS) entry which is preliminary data.</text>
</comment>
<accession>A0AAW9RCQ9</accession>